<evidence type="ECO:0000313" key="1">
    <source>
        <dbReference type="EMBL" id="JAD68913.1"/>
    </source>
</evidence>
<proteinExistence type="predicted"/>
<name>A0A0A9C370_ARUDO</name>
<dbReference type="EMBL" id="GBRH01228982">
    <property type="protein sequence ID" value="JAD68913.1"/>
    <property type="molecule type" value="Transcribed_RNA"/>
</dbReference>
<reference evidence="1" key="1">
    <citation type="submission" date="2014-09" db="EMBL/GenBank/DDBJ databases">
        <authorList>
            <person name="Magalhaes I.L.F."/>
            <person name="Oliveira U."/>
            <person name="Santos F.R."/>
            <person name="Vidigal T.H.D.A."/>
            <person name="Brescovit A.D."/>
            <person name="Santos A.J."/>
        </authorList>
    </citation>
    <scope>NUCLEOTIDE SEQUENCE</scope>
    <source>
        <tissue evidence="1">Shoot tissue taken approximately 20 cm above the soil surface</tissue>
    </source>
</reference>
<organism evidence="1">
    <name type="scientific">Arundo donax</name>
    <name type="common">Giant reed</name>
    <name type="synonym">Donax arundinaceus</name>
    <dbReference type="NCBI Taxonomy" id="35708"/>
    <lineage>
        <taxon>Eukaryota</taxon>
        <taxon>Viridiplantae</taxon>
        <taxon>Streptophyta</taxon>
        <taxon>Embryophyta</taxon>
        <taxon>Tracheophyta</taxon>
        <taxon>Spermatophyta</taxon>
        <taxon>Magnoliopsida</taxon>
        <taxon>Liliopsida</taxon>
        <taxon>Poales</taxon>
        <taxon>Poaceae</taxon>
        <taxon>PACMAD clade</taxon>
        <taxon>Arundinoideae</taxon>
        <taxon>Arundineae</taxon>
        <taxon>Arundo</taxon>
    </lineage>
</organism>
<protein>
    <submittedName>
        <fullName evidence="1">Uncharacterized protein</fullName>
    </submittedName>
</protein>
<dbReference type="AlphaFoldDB" id="A0A0A9C370"/>
<accession>A0A0A9C370</accession>
<reference evidence="1" key="2">
    <citation type="journal article" date="2015" name="Data Brief">
        <title>Shoot transcriptome of the giant reed, Arundo donax.</title>
        <authorList>
            <person name="Barrero R.A."/>
            <person name="Guerrero F.D."/>
            <person name="Moolhuijzen P."/>
            <person name="Goolsby J.A."/>
            <person name="Tidwell J."/>
            <person name="Bellgard S.E."/>
            <person name="Bellgard M.I."/>
        </authorList>
    </citation>
    <scope>NUCLEOTIDE SEQUENCE</scope>
    <source>
        <tissue evidence="1">Shoot tissue taken approximately 20 cm above the soil surface</tissue>
    </source>
</reference>
<sequence length="51" mass="6060">MYDLEFKACTLTRLNWFGKNTCLKVQFDLTKKVNDSARSTLRQKFQGWKTV</sequence>